<dbReference type="FunFam" id="1.10.287.70:FF:000007">
    <property type="entry name" value="Voltage-dependent L-type calcium channel subunit alpha"/>
    <property type="match status" value="1"/>
</dbReference>
<feature type="transmembrane region" description="Helical" evidence="11">
    <location>
        <begin position="12"/>
        <end position="31"/>
    </location>
</feature>
<evidence type="ECO:0000256" key="10">
    <source>
        <dbReference type="ARBA" id="ARBA00023303"/>
    </source>
</evidence>
<keyword evidence="9" id="KW-0325">Glycoprotein</keyword>
<evidence type="ECO:0000256" key="11">
    <source>
        <dbReference type="SAM" id="Phobius"/>
    </source>
</evidence>
<dbReference type="InterPro" id="IPR005821">
    <property type="entry name" value="Ion_trans_dom"/>
</dbReference>
<evidence type="ECO:0000256" key="2">
    <source>
        <dbReference type="ARBA" id="ARBA00022448"/>
    </source>
</evidence>
<evidence type="ECO:0000313" key="14">
    <source>
        <dbReference type="Proteomes" id="UP000231632"/>
    </source>
</evidence>
<keyword evidence="3 11" id="KW-0812">Transmembrane</keyword>
<comment type="caution">
    <text evidence="13">The sequence shown here is derived from an EMBL/GenBank/DDBJ whole genome shotgun (WGS) entry which is preliminary data.</text>
</comment>
<evidence type="ECO:0000256" key="9">
    <source>
        <dbReference type="ARBA" id="ARBA00023180"/>
    </source>
</evidence>
<evidence type="ECO:0000256" key="5">
    <source>
        <dbReference type="ARBA" id="ARBA00022882"/>
    </source>
</evidence>
<keyword evidence="14" id="KW-1185">Reference proteome</keyword>
<sequence length="275" mass="31490">MQLIAQKMIQHRYFEYFIVSVILISAALIGMETSPALMAAYGDWIDWGNRLVLLIFILEAAIKIYAVAPKVGDYFRQGWNVFDFTIILLALIPSTGDLAMLARVARLLRVLRLISAIPELRLIVATLMKSIPSMGNIMLLMGVIFYIYAVAGQQLFHKHDPQHWDNLGIALLTLFRIVTLEDWTDVMYTAMEMHPLAWIYFVSFVIMGTFVIINLFIAVVLNNLDEAKAERLKEMRQPPTRDCLMKELEQTQQALEQLRTQLTEVSPETLNKKPD</sequence>
<organism evidence="13 14">
    <name type="scientific">Mariprofundus micogutta</name>
    <dbReference type="NCBI Taxonomy" id="1921010"/>
    <lineage>
        <taxon>Bacteria</taxon>
        <taxon>Pseudomonadati</taxon>
        <taxon>Pseudomonadota</taxon>
        <taxon>Candidatius Mariprofundia</taxon>
        <taxon>Mariprofundales</taxon>
        <taxon>Mariprofundaceae</taxon>
        <taxon>Mariprofundus</taxon>
    </lineage>
</organism>
<keyword evidence="2" id="KW-0813">Transport</keyword>
<dbReference type="OrthoDB" id="5297065at2"/>
<dbReference type="Proteomes" id="UP000231632">
    <property type="component" value="Unassembled WGS sequence"/>
</dbReference>
<evidence type="ECO:0000256" key="8">
    <source>
        <dbReference type="ARBA" id="ARBA00023136"/>
    </source>
</evidence>
<dbReference type="PANTHER" id="PTHR45628:SF7">
    <property type="entry name" value="VOLTAGE-DEPENDENT CALCIUM CHANNEL TYPE A SUBUNIT ALPHA-1"/>
    <property type="match status" value="1"/>
</dbReference>
<dbReference type="GO" id="GO:0098703">
    <property type="term" value="P:calcium ion import across plasma membrane"/>
    <property type="evidence" value="ECO:0007669"/>
    <property type="project" value="TreeGrafter"/>
</dbReference>
<keyword evidence="7" id="KW-0406">Ion transport</keyword>
<evidence type="ECO:0000256" key="4">
    <source>
        <dbReference type="ARBA" id="ARBA00022837"/>
    </source>
</evidence>
<dbReference type="GO" id="GO:0008331">
    <property type="term" value="F:high voltage-gated calcium channel activity"/>
    <property type="evidence" value="ECO:0007669"/>
    <property type="project" value="TreeGrafter"/>
</dbReference>
<evidence type="ECO:0000256" key="6">
    <source>
        <dbReference type="ARBA" id="ARBA00022989"/>
    </source>
</evidence>
<name>A0A1L8CK95_9PROT</name>
<feature type="transmembrane region" description="Helical" evidence="11">
    <location>
        <begin position="122"/>
        <end position="151"/>
    </location>
</feature>
<dbReference type="RefSeq" id="WP_072658530.1">
    <property type="nucleotide sequence ID" value="NZ_BDFD01000002.1"/>
</dbReference>
<dbReference type="InterPro" id="IPR050599">
    <property type="entry name" value="VDCC_alpha-1_subunit"/>
</dbReference>
<dbReference type="Gene3D" id="1.10.287.70">
    <property type="match status" value="1"/>
</dbReference>
<dbReference type="Gene3D" id="1.20.120.350">
    <property type="entry name" value="Voltage-gated potassium channels. Chain C"/>
    <property type="match status" value="1"/>
</dbReference>
<dbReference type="EMBL" id="BDFD01000002">
    <property type="protein sequence ID" value="GAV19332.1"/>
    <property type="molecule type" value="Genomic_DNA"/>
</dbReference>
<proteinExistence type="predicted"/>
<reference evidence="13 14" key="1">
    <citation type="journal article" date="2017" name="Arch. Microbiol.">
        <title>Mariprofundus micogutta sp. nov., a novel iron-oxidizing zetaproteobacterium isolated from a deep-sea hydrothermal field at the Bayonnaise knoll of the Izu-Ogasawara arc, and a description of Mariprofundales ord. nov. and Zetaproteobacteria classis nov.</title>
        <authorList>
            <person name="Makita H."/>
            <person name="Tanaka E."/>
            <person name="Mitsunobu S."/>
            <person name="Miyazaki M."/>
            <person name="Nunoura T."/>
            <person name="Uematsu K."/>
            <person name="Takaki Y."/>
            <person name="Nishi S."/>
            <person name="Shimamura S."/>
            <person name="Takai K."/>
        </authorList>
    </citation>
    <scope>NUCLEOTIDE SEQUENCE [LARGE SCALE GENOMIC DNA]</scope>
    <source>
        <strain evidence="13 14">ET2</strain>
    </source>
</reference>
<dbReference type="SUPFAM" id="SSF81324">
    <property type="entry name" value="Voltage-gated potassium channels"/>
    <property type="match status" value="1"/>
</dbReference>
<evidence type="ECO:0000256" key="3">
    <source>
        <dbReference type="ARBA" id="ARBA00022692"/>
    </source>
</evidence>
<gene>
    <name evidence="13" type="ORF">MMIC_P0266</name>
</gene>
<feature type="transmembrane region" description="Helical" evidence="11">
    <location>
        <begin position="199"/>
        <end position="221"/>
    </location>
</feature>
<keyword evidence="8 11" id="KW-0472">Membrane</keyword>
<keyword evidence="5" id="KW-0851">Voltage-gated channel</keyword>
<evidence type="ECO:0000259" key="12">
    <source>
        <dbReference type="Pfam" id="PF00520"/>
    </source>
</evidence>
<dbReference type="InterPro" id="IPR027359">
    <property type="entry name" value="Volt_channel_dom_sf"/>
</dbReference>
<protein>
    <submittedName>
        <fullName evidence="13">Voltage-dependent calcium channel T type alpha-1G</fullName>
    </submittedName>
</protein>
<evidence type="ECO:0000313" key="13">
    <source>
        <dbReference type="EMBL" id="GAV19332.1"/>
    </source>
</evidence>
<keyword evidence="6 11" id="KW-1133">Transmembrane helix</keyword>
<dbReference type="GO" id="GO:0005891">
    <property type="term" value="C:voltage-gated calcium channel complex"/>
    <property type="evidence" value="ECO:0007669"/>
    <property type="project" value="TreeGrafter"/>
</dbReference>
<feature type="domain" description="Ion transport" evidence="12">
    <location>
        <begin position="11"/>
        <end position="230"/>
    </location>
</feature>
<evidence type="ECO:0000256" key="1">
    <source>
        <dbReference type="ARBA" id="ARBA00004141"/>
    </source>
</evidence>
<evidence type="ECO:0000256" key="7">
    <source>
        <dbReference type="ARBA" id="ARBA00023065"/>
    </source>
</evidence>
<keyword evidence="10" id="KW-0407">Ion channel</keyword>
<dbReference type="PANTHER" id="PTHR45628">
    <property type="entry name" value="VOLTAGE-DEPENDENT CALCIUM CHANNEL TYPE A SUBUNIT ALPHA-1"/>
    <property type="match status" value="1"/>
</dbReference>
<feature type="transmembrane region" description="Helical" evidence="11">
    <location>
        <begin position="51"/>
        <end position="68"/>
    </location>
</feature>
<comment type="subcellular location">
    <subcellularLocation>
        <location evidence="1">Membrane</location>
        <topology evidence="1">Multi-pass membrane protein</topology>
    </subcellularLocation>
</comment>
<keyword evidence="4" id="KW-0106">Calcium</keyword>
<accession>A0A1L8CK95</accession>
<dbReference type="AlphaFoldDB" id="A0A1L8CK95"/>
<dbReference type="Pfam" id="PF00520">
    <property type="entry name" value="Ion_trans"/>
    <property type="match status" value="1"/>
</dbReference>